<feature type="transmembrane region" description="Helical" evidence="2">
    <location>
        <begin position="20"/>
        <end position="38"/>
    </location>
</feature>
<comment type="similarity">
    <text evidence="1">Belongs to the cytochrome P450 family.</text>
</comment>
<name>A0ABR4LBX1_9EURO</name>
<dbReference type="CDD" id="cd00302">
    <property type="entry name" value="cytochrome_P450"/>
    <property type="match status" value="1"/>
</dbReference>
<dbReference type="Proteomes" id="UP001610444">
    <property type="component" value="Unassembled WGS sequence"/>
</dbReference>
<evidence type="ECO:0000256" key="2">
    <source>
        <dbReference type="SAM" id="Phobius"/>
    </source>
</evidence>
<dbReference type="RefSeq" id="XP_070905719.1">
    <property type="nucleotide sequence ID" value="XM_071043889.1"/>
</dbReference>
<keyword evidence="2" id="KW-1133">Transmembrane helix</keyword>
<proteinExistence type="inferred from homology"/>
<comment type="caution">
    <text evidence="3">The sequence shown here is derived from an EMBL/GenBank/DDBJ whole genome shotgun (WGS) entry which is preliminary data.</text>
</comment>
<keyword evidence="2" id="KW-0472">Membrane</keyword>
<dbReference type="GeneID" id="98159053"/>
<gene>
    <name evidence="3" type="ORF">BJX68DRAFT_260441</name>
</gene>
<dbReference type="EMBL" id="JBFXLR010000001">
    <property type="protein sequence ID" value="KAL2861629.1"/>
    <property type="molecule type" value="Genomic_DNA"/>
</dbReference>
<evidence type="ECO:0000256" key="1">
    <source>
        <dbReference type="ARBA" id="ARBA00010617"/>
    </source>
</evidence>
<dbReference type="PANTHER" id="PTHR24305:SF166">
    <property type="entry name" value="CYTOCHROME P450 12A4, MITOCHONDRIAL-RELATED"/>
    <property type="match status" value="1"/>
</dbReference>
<protein>
    <submittedName>
        <fullName evidence="3">Cytochrome P450</fullName>
    </submittedName>
</protein>
<sequence length="419" mass="46863">MDSISTLPIVEGASGFHYSFYFYVIIFFTIAGAVSANFSALRRFITGDALPGIPCLPGLPIVGCLLDFLWSSIPDMVDKLIDIAGEDEVAYFWAGPSIVVQLSDLYLIKVLLSKPDELAARETPGVWTPFATFHHVLGGATPFTYTGRKSREARRHILAAYATPQALSELFDFVVPYADKHVKRLGEAPFLADEITSLRHYVELFTADLWGDLFYGAKEEQADIMKILPAIDDLFEQFSNPAANFKHAIWSFIKHRGYSWAPDFNITRQFQTLLTQRFNSLATTNGRLAASYLWKLSPEKHKTNPCGLSDLAVDMARFNIVGGVQGFRQVIPWVVLELCRHPDLYQRVHGELEDLCPSGDAEDIAFADFQTRTPYLDAVINEVLRLYTPVHLTARATMKDLTMTTPTGKKFTIPPGVIV</sequence>
<dbReference type="InterPro" id="IPR036396">
    <property type="entry name" value="Cyt_P450_sf"/>
</dbReference>
<dbReference type="Gene3D" id="1.10.630.10">
    <property type="entry name" value="Cytochrome P450"/>
    <property type="match status" value="1"/>
</dbReference>
<evidence type="ECO:0000313" key="4">
    <source>
        <dbReference type="Proteomes" id="UP001610444"/>
    </source>
</evidence>
<dbReference type="SUPFAM" id="SSF48264">
    <property type="entry name" value="Cytochrome P450"/>
    <property type="match status" value="1"/>
</dbReference>
<dbReference type="PANTHER" id="PTHR24305">
    <property type="entry name" value="CYTOCHROME P450"/>
    <property type="match status" value="1"/>
</dbReference>
<dbReference type="InterPro" id="IPR001128">
    <property type="entry name" value="Cyt_P450"/>
</dbReference>
<feature type="transmembrane region" description="Helical" evidence="2">
    <location>
        <begin position="50"/>
        <end position="70"/>
    </location>
</feature>
<evidence type="ECO:0000313" key="3">
    <source>
        <dbReference type="EMBL" id="KAL2861629.1"/>
    </source>
</evidence>
<accession>A0ABR4LBX1</accession>
<dbReference type="Pfam" id="PF00067">
    <property type="entry name" value="p450"/>
    <property type="match status" value="1"/>
</dbReference>
<organism evidence="3 4">
    <name type="scientific">Aspergillus pseudodeflectus</name>
    <dbReference type="NCBI Taxonomy" id="176178"/>
    <lineage>
        <taxon>Eukaryota</taxon>
        <taxon>Fungi</taxon>
        <taxon>Dikarya</taxon>
        <taxon>Ascomycota</taxon>
        <taxon>Pezizomycotina</taxon>
        <taxon>Eurotiomycetes</taxon>
        <taxon>Eurotiomycetidae</taxon>
        <taxon>Eurotiales</taxon>
        <taxon>Aspergillaceae</taxon>
        <taxon>Aspergillus</taxon>
        <taxon>Aspergillus subgen. Nidulantes</taxon>
    </lineage>
</organism>
<dbReference type="InterPro" id="IPR050121">
    <property type="entry name" value="Cytochrome_P450_monoxygenase"/>
</dbReference>
<keyword evidence="4" id="KW-1185">Reference proteome</keyword>
<reference evidence="3 4" key="1">
    <citation type="submission" date="2024-07" db="EMBL/GenBank/DDBJ databases">
        <title>Section-level genome sequencing and comparative genomics of Aspergillus sections Usti and Cavernicolus.</title>
        <authorList>
            <consortium name="Lawrence Berkeley National Laboratory"/>
            <person name="Nybo J.L."/>
            <person name="Vesth T.C."/>
            <person name="Theobald S."/>
            <person name="Frisvad J.C."/>
            <person name="Larsen T.O."/>
            <person name="Kjaerboelling I."/>
            <person name="Rothschild-Mancinelli K."/>
            <person name="Lyhne E.K."/>
            <person name="Kogle M.E."/>
            <person name="Barry K."/>
            <person name="Clum A."/>
            <person name="Na H."/>
            <person name="Ledsgaard L."/>
            <person name="Lin J."/>
            <person name="Lipzen A."/>
            <person name="Kuo A."/>
            <person name="Riley R."/>
            <person name="Mondo S."/>
            <person name="LaButti K."/>
            <person name="Haridas S."/>
            <person name="Pangalinan J."/>
            <person name="Salamov A.A."/>
            <person name="Simmons B.A."/>
            <person name="Magnuson J.K."/>
            <person name="Chen J."/>
            <person name="Drula E."/>
            <person name="Henrissat B."/>
            <person name="Wiebenga A."/>
            <person name="Lubbers R.J."/>
            <person name="Gomes A.C."/>
            <person name="Macurrencykelacurrency M.R."/>
            <person name="Stajich J."/>
            <person name="Grigoriev I.V."/>
            <person name="Mortensen U.H."/>
            <person name="De vries R.P."/>
            <person name="Baker S.E."/>
            <person name="Andersen M.R."/>
        </authorList>
    </citation>
    <scope>NUCLEOTIDE SEQUENCE [LARGE SCALE GENOMIC DNA]</scope>
    <source>
        <strain evidence="3 4">CBS 756.74</strain>
    </source>
</reference>
<keyword evidence="2" id="KW-0812">Transmembrane</keyword>